<accession>A0ABY3DWS3</accession>
<evidence type="ECO:0000256" key="1">
    <source>
        <dbReference type="SAM" id="Phobius"/>
    </source>
</evidence>
<dbReference type="RefSeq" id="WP_144341775.1">
    <property type="nucleotide sequence ID" value="NZ_VMBP01000001.1"/>
</dbReference>
<evidence type="ECO:0000313" key="3">
    <source>
        <dbReference type="Proteomes" id="UP000315321"/>
    </source>
</evidence>
<keyword evidence="1" id="KW-0812">Transmembrane</keyword>
<reference evidence="2 3" key="1">
    <citation type="submission" date="2019-07" db="EMBL/GenBank/DDBJ databases">
        <authorList>
            <person name="Grouzdev D.S."/>
        </authorList>
    </citation>
    <scope>NUCLEOTIDE SEQUENCE [LARGE SCALE GENOMIC DNA]</scope>
    <source>
        <strain evidence="2 3">3C</strain>
    </source>
</reference>
<gene>
    <name evidence="2" type="ORF">FO470_05005</name>
</gene>
<feature type="transmembrane region" description="Helical" evidence="1">
    <location>
        <begin position="6"/>
        <end position="31"/>
    </location>
</feature>
<keyword evidence="1" id="KW-1133">Transmembrane helix</keyword>
<organism evidence="2 3">
    <name type="scientific">Ancylobacter moscoviensis</name>
    <dbReference type="NCBI Taxonomy" id="2597768"/>
    <lineage>
        <taxon>Bacteria</taxon>
        <taxon>Pseudomonadati</taxon>
        <taxon>Pseudomonadota</taxon>
        <taxon>Alphaproteobacteria</taxon>
        <taxon>Hyphomicrobiales</taxon>
        <taxon>Xanthobacteraceae</taxon>
        <taxon>Ancylobacter</taxon>
    </lineage>
</organism>
<keyword evidence="3" id="KW-1185">Reference proteome</keyword>
<proteinExistence type="predicted"/>
<keyword evidence="1" id="KW-0472">Membrane</keyword>
<name>A0ABY3DWS3_9HYPH</name>
<comment type="caution">
    <text evidence="2">The sequence shown here is derived from an EMBL/GenBank/DDBJ whole genome shotgun (WGS) entry which is preliminary data.</text>
</comment>
<evidence type="ECO:0000313" key="2">
    <source>
        <dbReference type="EMBL" id="TSJ64620.1"/>
    </source>
</evidence>
<dbReference type="Proteomes" id="UP000315321">
    <property type="component" value="Unassembled WGS sequence"/>
</dbReference>
<sequence>MTLKTIIVVVLCAPILIVAAFYAFFTGLLIYDQMREGDVFGCAQQVAWQPGDPYDAVSACMVSRGYSVSGRADCQSKPQHSKFLPPLGCYAPWWAVWMK</sequence>
<protein>
    <submittedName>
        <fullName evidence="2">Uncharacterized protein</fullName>
    </submittedName>
</protein>
<dbReference type="EMBL" id="VMBP01000001">
    <property type="protein sequence ID" value="TSJ64620.1"/>
    <property type="molecule type" value="Genomic_DNA"/>
</dbReference>